<gene>
    <name evidence="4" type="ORF">BDP27DRAFT_1436582</name>
</gene>
<dbReference type="EMBL" id="JADNRY010000701">
    <property type="protein sequence ID" value="KAF9029494.1"/>
    <property type="molecule type" value="Genomic_DNA"/>
</dbReference>
<dbReference type="Proteomes" id="UP000772434">
    <property type="component" value="Unassembled WGS sequence"/>
</dbReference>
<accession>A0A9P5TW74</accession>
<keyword evidence="1" id="KW-0175">Coiled coil</keyword>
<feature type="compositionally biased region" description="Basic and acidic residues" evidence="2">
    <location>
        <begin position="152"/>
        <end position="169"/>
    </location>
</feature>
<feature type="region of interest" description="Disordered" evidence="2">
    <location>
        <begin position="1"/>
        <end position="55"/>
    </location>
</feature>
<feature type="compositionally biased region" description="Polar residues" evidence="2">
    <location>
        <begin position="44"/>
        <end position="53"/>
    </location>
</feature>
<protein>
    <recommendedName>
        <fullName evidence="3">DUF6818 domain-containing protein</fullName>
    </recommendedName>
</protein>
<dbReference type="AlphaFoldDB" id="A0A9P5TW74"/>
<name>A0A9P5TW74_9AGAR</name>
<proteinExistence type="predicted"/>
<dbReference type="PANTHER" id="PTHR34409">
    <property type="entry name" value="SET DOMAIN-CONTAINING PROTEIN"/>
    <property type="match status" value="1"/>
</dbReference>
<feature type="domain" description="DUF6818" evidence="3">
    <location>
        <begin position="72"/>
        <end position="152"/>
    </location>
</feature>
<dbReference type="Pfam" id="PF20681">
    <property type="entry name" value="DUF6818"/>
    <property type="match status" value="1"/>
</dbReference>
<comment type="caution">
    <text evidence="4">The sequence shown here is derived from an EMBL/GenBank/DDBJ whole genome shotgun (WGS) entry which is preliminary data.</text>
</comment>
<evidence type="ECO:0000313" key="4">
    <source>
        <dbReference type="EMBL" id="KAF9029494.1"/>
    </source>
</evidence>
<feature type="coiled-coil region" evidence="1">
    <location>
        <begin position="209"/>
        <end position="257"/>
    </location>
</feature>
<evidence type="ECO:0000256" key="2">
    <source>
        <dbReference type="SAM" id="MobiDB-lite"/>
    </source>
</evidence>
<organism evidence="4 5">
    <name type="scientific">Rhodocollybia butyracea</name>
    <dbReference type="NCBI Taxonomy" id="206335"/>
    <lineage>
        <taxon>Eukaryota</taxon>
        <taxon>Fungi</taxon>
        <taxon>Dikarya</taxon>
        <taxon>Basidiomycota</taxon>
        <taxon>Agaricomycotina</taxon>
        <taxon>Agaricomycetes</taxon>
        <taxon>Agaricomycetidae</taxon>
        <taxon>Agaricales</taxon>
        <taxon>Marasmiineae</taxon>
        <taxon>Omphalotaceae</taxon>
        <taxon>Rhodocollybia</taxon>
    </lineage>
</organism>
<dbReference type="OrthoDB" id="99432at2759"/>
<sequence length="323" mass="36883">MPKNVQPASKTGGYRHSDLKPTKGKGKGKAADEEDTGRKRKQVTQKGRSNGAANYTKDDYNILFPILRHHKPIGQRKWATVTEEFNERAEEIGRPTRFQKSLETKFKQLVKTTKPMGDAELPPHVEGALEIEEMINKKAGTRDLDDEDLDEGDKLDSDSDSDKENEPPVKKVKPITCDFVDTLSAALDPAAQVERDERRSSQALQATSMLTMSGQIQDLQRSNDNLRQRLEEAQRDLMQAERCADRAEMRADRLEMLSSVSDRSSGRFRCTYQQHHHDRELDREPKQWVRREVRYPEGGGLTSWHDMKELDASFYQRNIEAGG</sequence>
<evidence type="ECO:0000313" key="5">
    <source>
        <dbReference type="Proteomes" id="UP000772434"/>
    </source>
</evidence>
<evidence type="ECO:0000259" key="3">
    <source>
        <dbReference type="Pfam" id="PF20681"/>
    </source>
</evidence>
<dbReference type="PANTHER" id="PTHR34409:SF1">
    <property type="entry name" value="MYB-LIKE DOMAIN-CONTAINING PROTEIN"/>
    <property type="match status" value="1"/>
</dbReference>
<keyword evidence="5" id="KW-1185">Reference proteome</keyword>
<feature type="region of interest" description="Disordered" evidence="2">
    <location>
        <begin position="138"/>
        <end position="172"/>
    </location>
</feature>
<reference evidence="4" key="1">
    <citation type="submission" date="2020-11" db="EMBL/GenBank/DDBJ databases">
        <authorList>
            <consortium name="DOE Joint Genome Institute"/>
            <person name="Ahrendt S."/>
            <person name="Riley R."/>
            <person name="Andreopoulos W."/>
            <person name="Labutti K."/>
            <person name="Pangilinan J."/>
            <person name="Ruiz-Duenas F.J."/>
            <person name="Barrasa J.M."/>
            <person name="Sanchez-Garcia M."/>
            <person name="Camarero S."/>
            <person name="Miyauchi S."/>
            <person name="Serrano A."/>
            <person name="Linde D."/>
            <person name="Babiker R."/>
            <person name="Drula E."/>
            <person name="Ayuso-Fernandez I."/>
            <person name="Pacheco R."/>
            <person name="Padilla G."/>
            <person name="Ferreira P."/>
            <person name="Barriuso J."/>
            <person name="Kellner H."/>
            <person name="Castanera R."/>
            <person name="Alfaro M."/>
            <person name="Ramirez L."/>
            <person name="Pisabarro A.G."/>
            <person name="Kuo A."/>
            <person name="Tritt A."/>
            <person name="Lipzen A."/>
            <person name="He G."/>
            <person name="Yan M."/>
            <person name="Ng V."/>
            <person name="Cullen D."/>
            <person name="Martin F."/>
            <person name="Rosso M.-N."/>
            <person name="Henrissat B."/>
            <person name="Hibbett D."/>
            <person name="Martinez A.T."/>
            <person name="Grigoriev I.V."/>
        </authorList>
    </citation>
    <scope>NUCLEOTIDE SEQUENCE</scope>
    <source>
        <strain evidence="4">AH 40177</strain>
    </source>
</reference>
<dbReference type="InterPro" id="IPR049203">
    <property type="entry name" value="DUF6818"/>
</dbReference>
<evidence type="ECO:0000256" key="1">
    <source>
        <dbReference type="SAM" id="Coils"/>
    </source>
</evidence>